<gene>
    <name evidence="6" type="ORF">EYC98_13775</name>
</gene>
<dbReference type="RefSeq" id="WP_279245922.1">
    <property type="nucleotide sequence ID" value="NZ_SHNN01000002.1"/>
</dbReference>
<accession>A0ABT3THW9</accession>
<feature type="signal peptide" evidence="3">
    <location>
        <begin position="1"/>
        <end position="19"/>
    </location>
</feature>
<dbReference type="SUPFAM" id="SSF53955">
    <property type="entry name" value="Lysozyme-like"/>
    <property type="match status" value="1"/>
</dbReference>
<evidence type="ECO:0000313" key="7">
    <source>
        <dbReference type="Proteomes" id="UP001143362"/>
    </source>
</evidence>
<dbReference type="Pfam" id="PF01464">
    <property type="entry name" value="SLT"/>
    <property type="match status" value="1"/>
</dbReference>
<comment type="similarity">
    <text evidence="1">Belongs to the transglycosylase Slt family.</text>
</comment>
<dbReference type="InterPro" id="IPR012289">
    <property type="entry name" value="Lytic_TGlycosylase_superhlx_L"/>
</dbReference>
<evidence type="ECO:0000256" key="2">
    <source>
        <dbReference type="ARBA" id="ARBA00022729"/>
    </source>
</evidence>
<feature type="domain" description="Lytic transglycosylase superhelical linker" evidence="5">
    <location>
        <begin position="400"/>
        <end position="465"/>
    </location>
</feature>
<evidence type="ECO:0000259" key="5">
    <source>
        <dbReference type="Pfam" id="PF14718"/>
    </source>
</evidence>
<dbReference type="Gene3D" id="1.10.530.10">
    <property type="match status" value="1"/>
</dbReference>
<dbReference type="InterPro" id="IPR000189">
    <property type="entry name" value="Transglyc_AS"/>
</dbReference>
<dbReference type="Gene3D" id="1.10.1240.20">
    <property type="entry name" value="Lytic transglycosylase, superhelical linker domain"/>
    <property type="match status" value="1"/>
</dbReference>
<feature type="domain" description="Transglycosylase SLT" evidence="4">
    <location>
        <begin position="476"/>
        <end position="586"/>
    </location>
</feature>
<name>A0ABT3THW9_9GAMM</name>
<sequence>MLRQLITLLSLCWMLPVVAGTELQQQRELYQQAHDAVTVSDWTSVAARRDELQDYPLALYLDFYRLESRIRHVPSPQALEFLEASAGTPLQLRFKDKYLRRAGRDQRWQDYLAVSPARPNDIELQCYYYSARLSQADTEVAWKGAEELWNYQASRPDACDPLFKAWIKADMLGDDIVWQRMLKAFDNRRSSLMSYVARYGSEEIEQWHEVLLQVYRNPGRVARADRLPADSAYAMDIVSHGLRRLARVDLDHAMRLWPQLQERYAYSDSAVARTNAALADAILRKQATDHTIWLDSYLVSAGDDKLLERRLRWTLRDNDWVAFAPLLDGLSPAAREASVWRYWRANVLAHSGEPAAAQEIWLKLAQERHYYGFLAAEQVALDYSLNHKPLPPLLAASDTRQEPGLQRATELMFHQQPMLAQSEWSYLLARSKTERSESLSQHANDQGWHRFAIDAANKAKAFDRLELRFPTPYPQLFDRYAQTYNVTDTELMSIVRRESAFFPNARSRVGARGLMQLMPRTAESVAKRLGDNSLSEDLYDVETNISLGGAYYRQLMDRYDENRIFTLAAYNAGPHRVKRWRANTAQSMDVAQWVESIPFRETRDYVQAVLAYQVVYDGLRDKPTVLFKASELQEQY</sequence>
<dbReference type="PROSITE" id="PS00922">
    <property type="entry name" value="TRANSGLYCOSYLASE"/>
    <property type="match status" value="1"/>
</dbReference>
<dbReference type="CDD" id="cd13401">
    <property type="entry name" value="Slt70-like"/>
    <property type="match status" value="1"/>
</dbReference>
<dbReference type="Proteomes" id="UP001143362">
    <property type="component" value="Unassembled WGS sequence"/>
</dbReference>
<evidence type="ECO:0000313" key="6">
    <source>
        <dbReference type="EMBL" id="MCX2981927.1"/>
    </source>
</evidence>
<feature type="chain" id="PRO_5045878945" evidence="3">
    <location>
        <begin position="20"/>
        <end position="636"/>
    </location>
</feature>
<dbReference type="InterPro" id="IPR023346">
    <property type="entry name" value="Lysozyme-like_dom_sf"/>
</dbReference>
<dbReference type="PANTHER" id="PTHR37423:SF5">
    <property type="entry name" value="SOLUBLE LYTIC MUREIN TRANSGLYCOSYLASE"/>
    <property type="match status" value="1"/>
</dbReference>
<organism evidence="6 7">
    <name type="scientific">Candidatus Litorirhabdus singularis</name>
    <dbReference type="NCBI Taxonomy" id="2518993"/>
    <lineage>
        <taxon>Bacteria</taxon>
        <taxon>Pseudomonadati</taxon>
        <taxon>Pseudomonadota</taxon>
        <taxon>Gammaproteobacteria</taxon>
        <taxon>Cellvibrionales</taxon>
        <taxon>Halieaceae</taxon>
        <taxon>Candidatus Litorirhabdus</taxon>
    </lineage>
</organism>
<proteinExistence type="inferred from homology"/>
<evidence type="ECO:0000256" key="3">
    <source>
        <dbReference type="SAM" id="SignalP"/>
    </source>
</evidence>
<evidence type="ECO:0000259" key="4">
    <source>
        <dbReference type="Pfam" id="PF01464"/>
    </source>
</evidence>
<dbReference type="SUPFAM" id="SSF48435">
    <property type="entry name" value="Bacterial muramidases"/>
    <property type="match status" value="1"/>
</dbReference>
<reference evidence="6" key="1">
    <citation type="submission" date="2019-02" db="EMBL/GenBank/DDBJ databases">
        <authorList>
            <person name="Li S.-H."/>
        </authorList>
    </citation>
    <scope>NUCLEOTIDE SEQUENCE</scope>
    <source>
        <strain evidence="6">IMCC14734</strain>
    </source>
</reference>
<dbReference type="InterPro" id="IPR037061">
    <property type="entry name" value="Lytic_TGlycoase_superhlx_L_sf"/>
</dbReference>
<dbReference type="PANTHER" id="PTHR37423">
    <property type="entry name" value="SOLUBLE LYTIC MUREIN TRANSGLYCOSYLASE-RELATED"/>
    <property type="match status" value="1"/>
</dbReference>
<dbReference type="InterPro" id="IPR008258">
    <property type="entry name" value="Transglycosylase_SLT_dom_1"/>
</dbReference>
<keyword evidence="7" id="KW-1185">Reference proteome</keyword>
<protein>
    <submittedName>
        <fullName evidence="6">Murein transglycosylase</fullName>
    </submittedName>
</protein>
<comment type="caution">
    <text evidence="6">The sequence shown here is derived from an EMBL/GenBank/DDBJ whole genome shotgun (WGS) entry which is preliminary data.</text>
</comment>
<dbReference type="Gene3D" id="1.25.20.10">
    <property type="entry name" value="Bacterial muramidases"/>
    <property type="match status" value="1"/>
</dbReference>
<evidence type="ECO:0000256" key="1">
    <source>
        <dbReference type="ARBA" id="ARBA00007734"/>
    </source>
</evidence>
<dbReference type="Pfam" id="PF14718">
    <property type="entry name" value="SLT_L"/>
    <property type="match status" value="1"/>
</dbReference>
<dbReference type="EMBL" id="SHNN01000002">
    <property type="protein sequence ID" value="MCX2981927.1"/>
    <property type="molecule type" value="Genomic_DNA"/>
</dbReference>
<keyword evidence="2 3" id="KW-0732">Signal</keyword>
<dbReference type="InterPro" id="IPR008939">
    <property type="entry name" value="Lytic_TGlycosylase_superhlx_U"/>
</dbReference>